<evidence type="ECO:0000313" key="3">
    <source>
        <dbReference type="EMBL" id="KAJ6241273.1"/>
    </source>
</evidence>
<dbReference type="Pfam" id="PF00651">
    <property type="entry name" value="BTB"/>
    <property type="match status" value="1"/>
</dbReference>
<dbReference type="SUPFAM" id="SSF54695">
    <property type="entry name" value="POZ domain"/>
    <property type="match status" value="1"/>
</dbReference>
<dbReference type="SUPFAM" id="SSF52047">
    <property type="entry name" value="RNI-like"/>
    <property type="match status" value="2"/>
</dbReference>
<dbReference type="EMBL" id="JAOAOG010000195">
    <property type="protein sequence ID" value="KAJ6241273.1"/>
    <property type="molecule type" value="Genomic_DNA"/>
</dbReference>
<dbReference type="CDD" id="cd18186">
    <property type="entry name" value="BTB_POZ_ZBTB_KLHL-like"/>
    <property type="match status" value="1"/>
</dbReference>
<dbReference type="Gene3D" id="3.30.710.10">
    <property type="entry name" value="Potassium Channel Kv1.1, Chain A"/>
    <property type="match status" value="1"/>
</dbReference>
<dbReference type="PANTHER" id="PTHR47679:SF2">
    <property type="entry name" value="C-TERMINAL OF ROC (COR) DOMAIN-CONTAINING PROTEIN"/>
    <property type="match status" value="1"/>
</dbReference>
<dbReference type="PROSITE" id="PS50097">
    <property type="entry name" value="BTB"/>
    <property type="match status" value="1"/>
</dbReference>
<organism evidence="3 4">
    <name type="scientific">Anaeramoeba flamelloides</name>
    <dbReference type="NCBI Taxonomy" id="1746091"/>
    <lineage>
        <taxon>Eukaryota</taxon>
        <taxon>Metamonada</taxon>
        <taxon>Anaeramoebidae</taxon>
        <taxon>Anaeramoeba</taxon>
    </lineage>
</organism>
<dbReference type="InterPro" id="IPR000210">
    <property type="entry name" value="BTB/POZ_dom"/>
</dbReference>
<feature type="domain" description="BTB" evidence="2">
    <location>
        <begin position="876"/>
        <end position="942"/>
    </location>
</feature>
<gene>
    <name evidence="3" type="ORF">M0813_23465</name>
</gene>
<evidence type="ECO:0000313" key="4">
    <source>
        <dbReference type="Proteomes" id="UP001150062"/>
    </source>
</evidence>
<accession>A0ABQ8Y8Z5</accession>
<feature type="region of interest" description="Disordered" evidence="1">
    <location>
        <begin position="1"/>
        <end position="38"/>
    </location>
</feature>
<evidence type="ECO:0000259" key="2">
    <source>
        <dbReference type="PROSITE" id="PS50097"/>
    </source>
</evidence>
<dbReference type="PANTHER" id="PTHR47679">
    <property type="entry name" value="PROTEIN TORNADO 1"/>
    <property type="match status" value="1"/>
</dbReference>
<keyword evidence="4" id="KW-1185">Reference proteome</keyword>
<dbReference type="Proteomes" id="UP001150062">
    <property type="component" value="Unassembled WGS sequence"/>
</dbReference>
<dbReference type="Gene3D" id="3.80.10.10">
    <property type="entry name" value="Ribonuclease Inhibitor"/>
    <property type="match status" value="4"/>
</dbReference>
<protein>
    <submittedName>
        <fullName evidence="3">Nacht</fullName>
    </submittedName>
</protein>
<comment type="caution">
    <text evidence="3">The sequence shown here is derived from an EMBL/GenBank/DDBJ whole genome shotgun (WGS) entry which is preliminary data.</text>
</comment>
<name>A0ABQ8Y8Z5_9EUKA</name>
<feature type="compositionally biased region" description="Polar residues" evidence="1">
    <location>
        <begin position="23"/>
        <end position="38"/>
    </location>
</feature>
<feature type="compositionally biased region" description="Low complexity" evidence="1">
    <location>
        <begin position="1"/>
        <end position="14"/>
    </location>
</feature>
<dbReference type="InterPro" id="IPR032675">
    <property type="entry name" value="LRR_dom_sf"/>
</dbReference>
<sequence length="995" mass="117644">MDLENSSNKNNKQSKNTDKIKPKSTQTKNPFSHLFSPNTKKENLQTNIGTIYEEEEKKKINENGIEIPKSIDKELLGVLEDLYYHQRDLEFLQLNTPYREFSELEIRCLIEVINTNKTIMAIEFPHLNVSLECMDLLLKAIQQNTQLKELIFHSIRNFPINFFLDLISKNNNLESLTIKDMILTTESIIQFFQVLTKNKTIQKAKLLGPAFLTISKIRKTKTLFQDLFNQNSTLIKFDFNISHLNTYQVEDYLIGLSSKIHSIEEISFPHNFFLELGDKKLEYISDILNQNLPGLKKFHLYNIYRVNTKLKGKTILNFYKCLSTNTHLEYILLKGIVPNNEQARKYFQKFLQYNFNLKTIHVNDFTPKIQQAVNLGLINRQKQENYTWGNENNENMENMENMENNENKENNENNESNYMDKQKPKGINYSIYEHKIADKESTKMLKELIETPNILKSFSYSAPEYTQEENLPILLTFLNKNTGMEKLKLSNLIIGEELVVMLSNVIKKHTTIKILNLEKCHFCSTSFSPVFSAISENKNLSEVNLKGIDFRASIYKNFKCFLHLDALKISGDFGGDKGVDSFIKTFTNQNSHLRKLQYHGNNVTEHGEIKLSKWASNYNSLTHFHLFLEYLDESLINYIIEIIKPNKNLKHISFLPKSFFRLSTQSRNQEKMLVIENYKQLIQLYKNTPFIRLRGLQPMIYNANLSIKKHIKLSWHHLRNVNSNEINKFTEKNKRIICKQLLDFWKNESFTDCEISGIKCHKFWIEIRTGQKFQFIQNTLKKVADREQTYAFLSWVYFGYVQKHRKSFLRICNQLKINEPFQFTIERQFKQLFLDGNSKKFKIIVTINNQSNDKKKDLQTTNEQDEDIDGNNDENKNEQIKHSNKIIKVHKFILLLRSGLFRKLFKSVTDIGNQITDYTKKSYTSLQIFYKYLYYNEIFIDFQLLNNKVTTIIEDLYELFNYHLIDHNTGYIQKLEDIETQYKKWQYLNSTQKEF</sequence>
<dbReference type="InterPro" id="IPR011333">
    <property type="entry name" value="SKP1/BTB/POZ_sf"/>
</dbReference>
<feature type="compositionally biased region" description="Acidic residues" evidence="1">
    <location>
        <begin position="863"/>
        <end position="872"/>
    </location>
</feature>
<feature type="region of interest" description="Disordered" evidence="1">
    <location>
        <begin position="855"/>
        <end position="876"/>
    </location>
</feature>
<proteinExistence type="predicted"/>
<evidence type="ECO:0000256" key="1">
    <source>
        <dbReference type="SAM" id="MobiDB-lite"/>
    </source>
</evidence>
<reference evidence="3" key="1">
    <citation type="submission" date="2022-08" db="EMBL/GenBank/DDBJ databases">
        <title>Novel sulfate-reducing endosymbionts in the free-living metamonad Anaeramoeba.</title>
        <authorList>
            <person name="Jerlstrom-Hultqvist J."/>
            <person name="Cepicka I."/>
            <person name="Gallot-Lavallee L."/>
            <person name="Salas-Leiva D."/>
            <person name="Curtis B.A."/>
            <person name="Zahonova K."/>
            <person name="Pipaliya S."/>
            <person name="Dacks J."/>
            <person name="Roger A.J."/>
        </authorList>
    </citation>
    <scope>NUCLEOTIDE SEQUENCE</scope>
    <source>
        <strain evidence="3">Schooner1</strain>
    </source>
</reference>